<dbReference type="EMBL" id="CM000136">
    <property type="protein sequence ID" value="EAY81662.1"/>
    <property type="molecule type" value="Genomic_DNA"/>
</dbReference>
<dbReference type="AlphaFoldDB" id="A2ZGC8"/>
<gene>
    <name evidence="2" type="ORF">OsI_36830</name>
</gene>
<proteinExistence type="predicted"/>
<dbReference type="Gene3D" id="3.30.70.330">
    <property type="match status" value="1"/>
</dbReference>
<evidence type="ECO:0000313" key="2">
    <source>
        <dbReference type="EMBL" id="EAY81662.1"/>
    </source>
</evidence>
<dbReference type="InterPro" id="IPR021790">
    <property type="entry name" value="PTBP1-like_RRM2"/>
</dbReference>
<sequence length="195" mass="21289">MVFRARRRGGRCVMVVATSGSGIWVMEASVMEAPTKCSMKPSRLGCGASAALHVQVSHLIYPVSTDVMHQVFNPYGAVAVQMLMVDAWRVEAIIWFRATCDVGRAQFDLHGHNIYDGGCVLDVQHVPTMLGDRADTAPTKCLTLVPRCATTKSNAESTPTTPEHVFPTTESIYGPNHISGHNDFGFSHRGHEGRH</sequence>
<dbReference type="Pfam" id="PF11835">
    <property type="entry name" value="RRM_8"/>
    <property type="match status" value="1"/>
</dbReference>
<name>A2ZGC8_ORYSI</name>
<protein>
    <recommendedName>
        <fullName evidence="1">PTBP1-like RNA recognition motif 2 domain-containing protein</fullName>
    </recommendedName>
</protein>
<evidence type="ECO:0000259" key="1">
    <source>
        <dbReference type="Pfam" id="PF11835"/>
    </source>
</evidence>
<dbReference type="Gramene" id="BGIOSGA035618-TA">
    <property type="protein sequence ID" value="BGIOSGA035618-PA"/>
    <property type="gene ID" value="BGIOSGA035618"/>
</dbReference>
<accession>A2ZGC8</accession>
<reference evidence="2 3" key="1">
    <citation type="journal article" date="2005" name="PLoS Biol.">
        <title>The genomes of Oryza sativa: a history of duplications.</title>
        <authorList>
            <person name="Yu J."/>
            <person name="Wang J."/>
            <person name="Lin W."/>
            <person name="Li S."/>
            <person name="Li H."/>
            <person name="Zhou J."/>
            <person name="Ni P."/>
            <person name="Dong W."/>
            <person name="Hu S."/>
            <person name="Zeng C."/>
            <person name="Zhang J."/>
            <person name="Zhang Y."/>
            <person name="Li R."/>
            <person name="Xu Z."/>
            <person name="Li S."/>
            <person name="Li X."/>
            <person name="Zheng H."/>
            <person name="Cong L."/>
            <person name="Lin L."/>
            <person name="Yin J."/>
            <person name="Geng J."/>
            <person name="Li G."/>
            <person name="Shi J."/>
            <person name="Liu J."/>
            <person name="Lv H."/>
            <person name="Li J."/>
            <person name="Wang J."/>
            <person name="Deng Y."/>
            <person name="Ran L."/>
            <person name="Shi X."/>
            <person name="Wang X."/>
            <person name="Wu Q."/>
            <person name="Li C."/>
            <person name="Ren X."/>
            <person name="Wang J."/>
            <person name="Wang X."/>
            <person name="Li D."/>
            <person name="Liu D."/>
            <person name="Zhang X."/>
            <person name="Ji Z."/>
            <person name="Zhao W."/>
            <person name="Sun Y."/>
            <person name="Zhang Z."/>
            <person name="Bao J."/>
            <person name="Han Y."/>
            <person name="Dong L."/>
            <person name="Ji J."/>
            <person name="Chen P."/>
            <person name="Wu S."/>
            <person name="Liu J."/>
            <person name="Xiao Y."/>
            <person name="Bu D."/>
            <person name="Tan J."/>
            <person name="Yang L."/>
            <person name="Ye C."/>
            <person name="Zhang J."/>
            <person name="Xu J."/>
            <person name="Zhou Y."/>
            <person name="Yu Y."/>
            <person name="Zhang B."/>
            <person name="Zhuang S."/>
            <person name="Wei H."/>
            <person name="Liu B."/>
            <person name="Lei M."/>
            <person name="Yu H."/>
            <person name="Li Y."/>
            <person name="Xu H."/>
            <person name="Wei S."/>
            <person name="He X."/>
            <person name="Fang L."/>
            <person name="Zhang Z."/>
            <person name="Zhang Y."/>
            <person name="Huang X."/>
            <person name="Su Z."/>
            <person name="Tong W."/>
            <person name="Li J."/>
            <person name="Tong Z."/>
            <person name="Li S."/>
            <person name="Ye J."/>
            <person name="Wang L."/>
            <person name="Fang L."/>
            <person name="Lei T."/>
            <person name="Chen C."/>
            <person name="Chen H."/>
            <person name="Xu Z."/>
            <person name="Li H."/>
            <person name="Huang H."/>
            <person name="Zhang F."/>
            <person name="Xu H."/>
            <person name="Li N."/>
            <person name="Zhao C."/>
            <person name="Li S."/>
            <person name="Dong L."/>
            <person name="Huang Y."/>
            <person name="Li L."/>
            <person name="Xi Y."/>
            <person name="Qi Q."/>
            <person name="Li W."/>
            <person name="Zhang B."/>
            <person name="Hu W."/>
            <person name="Zhang Y."/>
            <person name="Tian X."/>
            <person name="Jiao Y."/>
            <person name="Liang X."/>
            <person name="Jin J."/>
            <person name="Gao L."/>
            <person name="Zheng W."/>
            <person name="Hao B."/>
            <person name="Liu S."/>
            <person name="Wang W."/>
            <person name="Yuan L."/>
            <person name="Cao M."/>
            <person name="McDermott J."/>
            <person name="Samudrala R."/>
            <person name="Wang J."/>
            <person name="Wong G.K."/>
            <person name="Yang H."/>
        </authorList>
    </citation>
    <scope>NUCLEOTIDE SEQUENCE [LARGE SCALE GENOMIC DNA]</scope>
    <source>
        <strain evidence="3">cv. 93-11</strain>
    </source>
</reference>
<feature type="domain" description="PTBP1-like RNA recognition motif 2" evidence="1">
    <location>
        <begin position="41"/>
        <end position="126"/>
    </location>
</feature>
<dbReference type="Proteomes" id="UP000007015">
    <property type="component" value="Chromosome 11"/>
</dbReference>
<dbReference type="GO" id="GO:0003676">
    <property type="term" value="F:nucleic acid binding"/>
    <property type="evidence" value="ECO:0007669"/>
    <property type="project" value="InterPro"/>
</dbReference>
<organism evidence="2 3">
    <name type="scientific">Oryza sativa subsp. indica</name>
    <name type="common">Rice</name>
    <dbReference type="NCBI Taxonomy" id="39946"/>
    <lineage>
        <taxon>Eukaryota</taxon>
        <taxon>Viridiplantae</taxon>
        <taxon>Streptophyta</taxon>
        <taxon>Embryophyta</taxon>
        <taxon>Tracheophyta</taxon>
        <taxon>Spermatophyta</taxon>
        <taxon>Magnoliopsida</taxon>
        <taxon>Liliopsida</taxon>
        <taxon>Poales</taxon>
        <taxon>Poaceae</taxon>
        <taxon>BOP clade</taxon>
        <taxon>Oryzoideae</taxon>
        <taxon>Oryzeae</taxon>
        <taxon>Oryzinae</taxon>
        <taxon>Oryza</taxon>
        <taxon>Oryza sativa</taxon>
    </lineage>
</organism>
<evidence type="ECO:0000313" key="3">
    <source>
        <dbReference type="Proteomes" id="UP000007015"/>
    </source>
</evidence>
<dbReference type="InterPro" id="IPR035979">
    <property type="entry name" value="RBD_domain_sf"/>
</dbReference>
<dbReference type="HOGENOM" id="CLU_1573204_0_0_1"/>
<keyword evidence="3" id="KW-1185">Reference proteome</keyword>
<dbReference type="STRING" id="39946.A2ZGC8"/>
<dbReference type="InterPro" id="IPR012677">
    <property type="entry name" value="Nucleotide-bd_a/b_plait_sf"/>
</dbReference>
<dbReference type="SUPFAM" id="SSF54928">
    <property type="entry name" value="RNA-binding domain, RBD"/>
    <property type="match status" value="1"/>
</dbReference>
<dbReference type="CDD" id="cd12422">
    <property type="entry name" value="RRM2_PTBP1_hnRNPL_like"/>
    <property type="match status" value="1"/>
</dbReference>